<comment type="similarity">
    <text evidence="1 4">Belongs to the EF-Ts family.</text>
</comment>
<evidence type="ECO:0000256" key="1">
    <source>
        <dbReference type="ARBA" id="ARBA00005532"/>
    </source>
</evidence>
<evidence type="ECO:0000256" key="3">
    <source>
        <dbReference type="ARBA" id="ARBA00022917"/>
    </source>
</evidence>
<dbReference type="InterPro" id="IPR036402">
    <property type="entry name" value="EF-Ts_dimer_sf"/>
</dbReference>
<proteinExistence type="inferred from homology"/>
<dbReference type="RefSeq" id="YP_009122113.1">
    <property type="nucleotide sequence ID" value="NC_026522.1"/>
</dbReference>
<dbReference type="GO" id="GO:0003746">
    <property type="term" value="F:translation elongation factor activity"/>
    <property type="evidence" value="ECO:0007669"/>
    <property type="project" value="UniProtKB-UniRule"/>
</dbReference>
<dbReference type="InterPro" id="IPR009060">
    <property type="entry name" value="UBA-like_sf"/>
</dbReference>
<evidence type="ECO:0000259" key="6">
    <source>
        <dbReference type="Pfam" id="PF00889"/>
    </source>
</evidence>
<organism evidence="7">
    <name type="scientific">Choreocolax polysiphoniae</name>
    <dbReference type="NCBI Taxonomy" id="282351"/>
    <lineage>
        <taxon>Eukaryota</taxon>
        <taxon>Rhodophyta</taxon>
        <taxon>Florideophyceae</taxon>
        <taxon>Rhodymeniophycidae</taxon>
        <taxon>Gigartinales</taxon>
        <taxon>Choreocolacaceae</taxon>
        <taxon>Choreocolax</taxon>
    </lineage>
</organism>
<evidence type="ECO:0000256" key="2">
    <source>
        <dbReference type="ARBA" id="ARBA00022768"/>
    </source>
</evidence>
<dbReference type="HAMAP" id="MF_00050">
    <property type="entry name" value="EF_Ts"/>
    <property type="match status" value="1"/>
</dbReference>
<dbReference type="InterPro" id="IPR001816">
    <property type="entry name" value="Transl_elong_EFTs/EF1B"/>
</dbReference>
<dbReference type="GeneID" id="23629443"/>
<dbReference type="Gene3D" id="1.10.286.20">
    <property type="match status" value="1"/>
</dbReference>
<keyword evidence="2 4" id="KW-0251">Elongation factor</keyword>
<dbReference type="EMBL" id="KP308096">
    <property type="protein sequence ID" value="AJH65871.1"/>
    <property type="molecule type" value="Genomic_DNA"/>
</dbReference>
<dbReference type="SUPFAM" id="SSF54713">
    <property type="entry name" value="Elongation factor Ts (EF-Ts), dimerisation domain"/>
    <property type="match status" value="1"/>
</dbReference>
<sequence length="203" mass="24026">MLKKEFIKRIKELRYITKASLINCKKALNTSNYQINIAIEILKKEKLIFANKKLNKLTTEGLIKSYIHNGSKIGVIIELNCETDFVNRQFKFHELAKNITMQIASSKSIKYISENNIPNNIIIYEKKIELKKKDLIHKSFNIKAKITKNRIKKKFKKLSLMNQAFIKKKEITIEELIKEHITLFNENIRIKRFERFILGENLK</sequence>
<dbReference type="Gene3D" id="3.30.479.20">
    <property type="entry name" value="Elongation factor Ts, dimerisation domain"/>
    <property type="match status" value="1"/>
</dbReference>
<dbReference type="GO" id="GO:0005739">
    <property type="term" value="C:mitochondrion"/>
    <property type="evidence" value="ECO:0007669"/>
    <property type="project" value="UniProtKB-SubCell"/>
</dbReference>
<keyword evidence="5" id="KW-0496">Mitochondrion</keyword>
<dbReference type="SUPFAM" id="SSF46934">
    <property type="entry name" value="UBA-like"/>
    <property type="match status" value="1"/>
</dbReference>
<keyword evidence="4" id="KW-0963">Cytoplasm</keyword>
<dbReference type="AlphaFoldDB" id="A0A0B5W5J9"/>
<comment type="subcellular location">
    <subcellularLocation>
        <location evidence="4">Cytoplasm</location>
    </subcellularLocation>
    <subcellularLocation>
        <location evidence="5">Mitochondrion</location>
    </subcellularLocation>
</comment>
<dbReference type="Gene3D" id="1.10.8.10">
    <property type="entry name" value="DNA helicase RuvA subunit, C-terminal domain"/>
    <property type="match status" value="1"/>
</dbReference>
<evidence type="ECO:0000256" key="4">
    <source>
        <dbReference type="HAMAP-Rule" id="MF_00050"/>
    </source>
</evidence>
<accession>A0A0B5W5J9</accession>
<dbReference type="GO" id="GO:0070125">
    <property type="term" value="P:mitochondrial translational elongation"/>
    <property type="evidence" value="ECO:0007669"/>
    <property type="project" value="TreeGrafter"/>
</dbReference>
<dbReference type="InterPro" id="IPR014039">
    <property type="entry name" value="Transl_elong_EFTs/EF1B_dimer"/>
</dbReference>
<dbReference type="PANTHER" id="PTHR11741:SF0">
    <property type="entry name" value="ELONGATION FACTOR TS, MITOCHONDRIAL"/>
    <property type="match status" value="1"/>
</dbReference>
<keyword evidence="3 4" id="KW-0648">Protein biosynthesis</keyword>
<feature type="domain" description="Translation elongation factor EFTs/EF1B dimerisation" evidence="6">
    <location>
        <begin position="52"/>
        <end position="200"/>
    </location>
</feature>
<keyword evidence="7" id="KW-0934">Plastid</keyword>
<evidence type="ECO:0000256" key="5">
    <source>
        <dbReference type="HAMAP-Rule" id="MF_03135"/>
    </source>
</evidence>
<comment type="function">
    <text evidence="4">Associates with the EF-Tu.GDP complex and induces the exchange of GDP to GTP. It remains bound to the aminoacyl-tRNA.EF-Tu.GTP complex up to the GTP hydrolysis stage on the ribosome.</text>
</comment>
<reference evidence="7" key="1">
    <citation type="journal article" date="2015" name="J. Phycol.">
        <title>The Choreocolax polysiphoniae plastid forces a reevaluation of the evolutionary pathways to parasitism in red algae.</title>
        <authorList>
            <person name="Salomaki E.D."/>
            <person name="Nickles K.R."/>
            <person name="Lane C.E."/>
        </authorList>
    </citation>
    <scope>NUCLEOTIDE SEQUENCE</scope>
</reference>
<geneLocation type="plastid" evidence="7"/>
<dbReference type="PANTHER" id="PTHR11741">
    <property type="entry name" value="ELONGATION FACTOR TS"/>
    <property type="match status" value="1"/>
</dbReference>
<protein>
    <recommendedName>
        <fullName evidence="5">Elongation factor Ts, mitochondrial</fullName>
        <shortName evidence="5">EF-Ts</shortName>
        <shortName evidence="5">EF-TsMt</shortName>
    </recommendedName>
</protein>
<evidence type="ECO:0000313" key="7">
    <source>
        <dbReference type="EMBL" id="AJH65871.1"/>
    </source>
</evidence>
<dbReference type="Pfam" id="PF00889">
    <property type="entry name" value="EF_TS"/>
    <property type="match status" value="1"/>
</dbReference>
<name>A0A0B5W5J9_9FLOR</name>
<gene>
    <name evidence="7" type="primary">tsf</name>
</gene>